<sequence>MSRCYLSDPKDSRPLKTRCFSTYDDDIDKVLLLIKDFNNDLDVINDEIDVTKGTKMGVDVVGSDARGSGIGPNIRDEMGVEIGVEVVMKWKKK</sequence>
<comment type="caution">
    <text evidence="1">The sequence shown here is derived from an EMBL/GenBank/DDBJ whole genome shotgun (WGS) entry which is preliminary data.</text>
</comment>
<protein>
    <submittedName>
        <fullName evidence="1">Uncharacterized protein</fullName>
    </submittedName>
</protein>
<keyword evidence="2" id="KW-1185">Reference proteome</keyword>
<dbReference type="Proteomes" id="UP000886885">
    <property type="component" value="Chromosome 7D"/>
</dbReference>
<reference evidence="1" key="1">
    <citation type="journal article" date="2020" name="bioRxiv">
        <title>Hybrid origin of Populus tomentosa Carr. identified through genome sequencing and phylogenomic analysis.</title>
        <authorList>
            <person name="An X."/>
            <person name="Gao K."/>
            <person name="Chen Z."/>
            <person name="Li J."/>
            <person name="Yang X."/>
            <person name="Yang X."/>
            <person name="Zhou J."/>
            <person name="Guo T."/>
            <person name="Zhao T."/>
            <person name="Huang S."/>
            <person name="Miao D."/>
            <person name="Khan W.U."/>
            <person name="Rao P."/>
            <person name="Ye M."/>
            <person name="Lei B."/>
            <person name="Liao W."/>
            <person name="Wang J."/>
            <person name="Ji L."/>
            <person name="Li Y."/>
            <person name="Guo B."/>
            <person name="Mustafa N.S."/>
            <person name="Li S."/>
            <person name="Yun Q."/>
            <person name="Keller S.R."/>
            <person name="Mao J."/>
            <person name="Zhang R."/>
            <person name="Strauss S.H."/>
        </authorList>
    </citation>
    <scope>NUCLEOTIDE SEQUENCE</scope>
    <source>
        <strain evidence="1">GM15</strain>
        <tissue evidence="1">Leaf</tissue>
    </source>
</reference>
<dbReference type="AlphaFoldDB" id="A0A8X7ZPK5"/>
<accession>A0A8X7ZPK5</accession>
<name>A0A8X7ZPK5_POPTO</name>
<evidence type="ECO:0000313" key="1">
    <source>
        <dbReference type="EMBL" id="KAG6766975.1"/>
    </source>
</evidence>
<gene>
    <name evidence="1" type="ORF">POTOM_028154</name>
</gene>
<organism evidence="1 2">
    <name type="scientific">Populus tomentosa</name>
    <name type="common">Chinese white poplar</name>
    <dbReference type="NCBI Taxonomy" id="118781"/>
    <lineage>
        <taxon>Eukaryota</taxon>
        <taxon>Viridiplantae</taxon>
        <taxon>Streptophyta</taxon>
        <taxon>Embryophyta</taxon>
        <taxon>Tracheophyta</taxon>
        <taxon>Spermatophyta</taxon>
        <taxon>Magnoliopsida</taxon>
        <taxon>eudicotyledons</taxon>
        <taxon>Gunneridae</taxon>
        <taxon>Pentapetalae</taxon>
        <taxon>rosids</taxon>
        <taxon>fabids</taxon>
        <taxon>Malpighiales</taxon>
        <taxon>Salicaceae</taxon>
        <taxon>Saliceae</taxon>
        <taxon>Populus</taxon>
    </lineage>
</organism>
<evidence type="ECO:0000313" key="2">
    <source>
        <dbReference type="Proteomes" id="UP000886885"/>
    </source>
</evidence>
<proteinExistence type="predicted"/>
<dbReference type="EMBL" id="JAAWWB010000014">
    <property type="protein sequence ID" value="KAG6766975.1"/>
    <property type="molecule type" value="Genomic_DNA"/>
</dbReference>